<organism evidence="7 8">
    <name type="scientific">Klebsiella pneumoniae</name>
    <dbReference type="NCBI Taxonomy" id="573"/>
    <lineage>
        <taxon>Bacteria</taxon>
        <taxon>Pseudomonadati</taxon>
        <taxon>Pseudomonadota</taxon>
        <taxon>Gammaproteobacteria</taxon>
        <taxon>Enterobacterales</taxon>
        <taxon>Enterobacteriaceae</taxon>
        <taxon>Klebsiella/Raoultella group</taxon>
        <taxon>Klebsiella</taxon>
        <taxon>Klebsiella pneumoniae complex</taxon>
    </lineage>
</organism>
<keyword evidence="3 6" id="KW-0812">Transmembrane</keyword>
<dbReference type="AlphaFoldDB" id="A0A2X3EMW7"/>
<protein>
    <submittedName>
        <fullName evidence="7">Amino acid exporter</fullName>
    </submittedName>
</protein>
<evidence type="ECO:0000256" key="3">
    <source>
        <dbReference type="ARBA" id="ARBA00022692"/>
    </source>
</evidence>
<reference evidence="7 8" key="1">
    <citation type="submission" date="2018-06" db="EMBL/GenBank/DDBJ databases">
        <authorList>
            <consortium name="Pathogen Informatics"/>
            <person name="Doyle S."/>
        </authorList>
    </citation>
    <scope>NUCLEOTIDE SEQUENCE [LARGE SCALE GENOMIC DNA]</scope>
    <source>
        <strain evidence="7 8">NCTC13465</strain>
    </source>
</reference>
<evidence type="ECO:0000256" key="5">
    <source>
        <dbReference type="ARBA" id="ARBA00023136"/>
    </source>
</evidence>
<evidence type="ECO:0000313" key="8">
    <source>
        <dbReference type="Proteomes" id="UP000251721"/>
    </source>
</evidence>
<dbReference type="InterPro" id="IPR001123">
    <property type="entry name" value="LeuE-type"/>
</dbReference>
<feature type="transmembrane region" description="Helical" evidence="6">
    <location>
        <begin position="40"/>
        <end position="59"/>
    </location>
</feature>
<feature type="transmembrane region" description="Helical" evidence="6">
    <location>
        <begin position="157"/>
        <end position="176"/>
    </location>
</feature>
<evidence type="ECO:0000256" key="2">
    <source>
        <dbReference type="ARBA" id="ARBA00022475"/>
    </source>
</evidence>
<feature type="transmembrane region" description="Helical" evidence="6">
    <location>
        <begin position="6"/>
        <end position="28"/>
    </location>
</feature>
<evidence type="ECO:0000313" key="7">
    <source>
        <dbReference type="EMBL" id="SQC36684.1"/>
    </source>
</evidence>
<keyword evidence="4 6" id="KW-1133">Transmembrane helix</keyword>
<dbReference type="PANTHER" id="PTHR30086:SF19">
    <property type="entry name" value="THREONINE EFFLUX PROTEIN"/>
    <property type="match status" value="1"/>
</dbReference>
<comment type="subcellular location">
    <subcellularLocation>
        <location evidence="1">Cell membrane</location>
        <topology evidence="1">Multi-pass membrane protein</topology>
    </subcellularLocation>
</comment>
<dbReference type="PANTHER" id="PTHR30086">
    <property type="entry name" value="ARGININE EXPORTER PROTEIN ARGO"/>
    <property type="match status" value="1"/>
</dbReference>
<accession>A0A2X3EMW7</accession>
<gene>
    <name evidence="7" type="primary">rhtC_1</name>
    <name evidence="7" type="ORF">NCTC13465_00329</name>
</gene>
<evidence type="ECO:0000256" key="4">
    <source>
        <dbReference type="ARBA" id="ARBA00022989"/>
    </source>
</evidence>
<dbReference type="Pfam" id="PF01810">
    <property type="entry name" value="LysE"/>
    <property type="match status" value="1"/>
</dbReference>
<evidence type="ECO:0000256" key="6">
    <source>
        <dbReference type="SAM" id="Phobius"/>
    </source>
</evidence>
<sequence>MFLSSLMAIAAVLIMGVISPGPSFIFVARNAVARSRLHGMVTALGTGAGAAIFSIMAMLGLQKVLTAVPELFIGLKVAGGLYLLWLGYKIFRGSAQPMDFSASGMAGNRSLLKTFRDGLYTQLSNPKTALVFASIFTALLPAQIPTAFYYIVPLMSFLIDVSWYSLVALVLSADRPRRVYLRLKRRIDIATATVLGGAGPAAYRHLPHPLAGYTV</sequence>
<feature type="transmembrane region" description="Helical" evidence="6">
    <location>
        <begin position="71"/>
        <end position="88"/>
    </location>
</feature>
<proteinExistence type="predicted"/>
<keyword evidence="2" id="KW-1003">Cell membrane</keyword>
<feature type="transmembrane region" description="Helical" evidence="6">
    <location>
        <begin position="129"/>
        <end position="151"/>
    </location>
</feature>
<dbReference type="GO" id="GO:0015171">
    <property type="term" value="F:amino acid transmembrane transporter activity"/>
    <property type="evidence" value="ECO:0007669"/>
    <property type="project" value="TreeGrafter"/>
</dbReference>
<dbReference type="Proteomes" id="UP000251721">
    <property type="component" value="Unassembled WGS sequence"/>
</dbReference>
<evidence type="ECO:0000256" key="1">
    <source>
        <dbReference type="ARBA" id="ARBA00004651"/>
    </source>
</evidence>
<dbReference type="EMBL" id="UAWQ01000002">
    <property type="protein sequence ID" value="SQC36684.1"/>
    <property type="molecule type" value="Genomic_DNA"/>
</dbReference>
<keyword evidence="5 6" id="KW-0472">Membrane</keyword>
<name>A0A2X3EMW7_KLEPN</name>
<dbReference type="GO" id="GO:0005886">
    <property type="term" value="C:plasma membrane"/>
    <property type="evidence" value="ECO:0007669"/>
    <property type="project" value="UniProtKB-SubCell"/>
</dbReference>